<comment type="caution">
    <text evidence="1">The sequence shown here is derived from an EMBL/GenBank/DDBJ whole genome shotgun (WGS) entry which is preliminary data.</text>
</comment>
<dbReference type="EMBL" id="BARW01038696">
    <property type="protein sequence ID" value="GAJ24211.1"/>
    <property type="molecule type" value="Genomic_DNA"/>
</dbReference>
<accession>X1VY26</accession>
<gene>
    <name evidence="1" type="ORF">S12H4_59286</name>
</gene>
<evidence type="ECO:0000313" key="1">
    <source>
        <dbReference type="EMBL" id="GAJ24211.1"/>
    </source>
</evidence>
<dbReference type="AlphaFoldDB" id="X1VY26"/>
<organism evidence="1">
    <name type="scientific">marine sediment metagenome</name>
    <dbReference type="NCBI Taxonomy" id="412755"/>
    <lineage>
        <taxon>unclassified sequences</taxon>
        <taxon>metagenomes</taxon>
        <taxon>ecological metagenomes</taxon>
    </lineage>
</organism>
<sequence length="39" mass="4325">MSRRGIPVRKSRKTDTKVAHTKVGYDAVYDPKAAPDDPP</sequence>
<proteinExistence type="predicted"/>
<name>X1VY26_9ZZZZ</name>
<protein>
    <submittedName>
        <fullName evidence="1">Uncharacterized protein</fullName>
    </submittedName>
</protein>
<reference evidence="1" key="1">
    <citation type="journal article" date="2014" name="Front. Microbiol.">
        <title>High frequency of phylogenetically diverse reductive dehalogenase-homologous genes in deep subseafloor sedimentary metagenomes.</title>
        <authorList>
            <person name="Kawai M."/>
            <person name="Futagami T."/>
            <person name="Toyoda A."/>
            <person name="Takaki Y."/>
            <person name="Nishi S."/>
            <person name="Hori S."/>
            <person name="Arai W."/>
            <person name="Tsubouchi T."/>
            <person name="Morono Y."/>
            <person name="Uchiyama I."/>
            <person name="Ito T."/>
            <person name="Fujiyama A."/>
            <person name="Inagaki F."/>
            <person name="Takami H."/>
        </authorList>
    </citation>
    <scope>NUCLEOTIDE SEQUENCE</scope>
    <source>
        <strain evidence="1">Expedition CK06-06</strain>
    </source>
</reference>